<evidence type="ECO:0000256" key="1">
    <source>
        <dbReference type="SAM" id="SignalP"/>
    </source>
</evidence>
<feature type="chain" id="PRO_5015425915" evidence="1">
    <location>
        <begin position="16"/>
        <end position="153"/>
    </location>
</feature>
<protein>
    <submittedName>
        <fullName evidence="2">Uncharacterized protein</fullName>
    </submittedName>
</protein>
<dbReference type="EMBL" id="PZQS01000002">
    <property type="protein sequence ID" value="PVD37361.1"/>
    <property type="molecule type" value="Genomic_DNA"/>
</dbReference>
<gene>
    <name evidence="2" type="ORF">C0Q70_04360</name>
</gene>
<sequence>MPHLLILFSLVAVEAAILRPYRDKAKINTTKETTGEAPHARNAFRAAPKRCCKIGHKVAQRRISCNIKVLDVVRKFSDLQRAKFKYNKSKNIKPSRISARLSDKIGKCSAAFPKYFEKCCVYKEQYHKNINKCKKRPRQERRQCRQSIRERYS</sequence>
<keyword evidence="3" id="KW-1185">Reference proteome</keyword>
<evidence type="ECO:0000313" key="2">
    <source>
        <dbReference type="EMBL" id="PVD37361.1"/>
    </source>
</evidence>
<dbReference type="OrthoDB" id="6098060at2759"/>
<name>A0A2T7PVB5_POMCA</name>
<organism evidence="2 3">
    <name type="scientific">Pomacea canaliculata</name>
    <name type="common">Golden apple snail</name>
    <dbReference type="NCBI Taxonomy" id="400727"/>
    <lineage>
        <taxon>Eukaryota</taxon>
        <taxon>Metazoa</taxon>
        <taxon>Spiralia</taxon>
        <taxon>Lophotrochozoa</taxon>
        <taxon>Mollusca</taxon>
        <taxon>Gastropoda</taxon>
        <taxon>Caenogastropoda</taxon>
        <taxon>Architaenioglossa</taxon>
        <taxon>Ampullarioidea</taxon>
        <taxon>Ampullariidae</taxon>
        <taxon>Pomacea</taxon>
    </lineage>
</organism>
<comment type="caution">
    <text evidence="2">The sequence shown here is derived from an EMBL/GenBank/DDBJ whole genome shotgun (WGS) entry which is preliminary data.</text>
</comment>
<dbReference type="AlphaFoldDB" id="A0A2T7PVB5"/>
<feature type="signal peptide" evidence="1">
    <location>
        <begin position="1"/>
        <end position="15"/>
    </location>
</feature>
<reference evidence="2 3" key="1">
    <citation type="submission" date="2018-04" db="EMBL/GenBank/DDBJ databases">
        <title>The genome of golden apple snail Pomacea canaliculata provides insight into stress tolerance and invasive adaptation.</title>
        <authorList>
            <person name="Liu C."/>
            <person name="Liu B."/>
            <person name="Ren Y."/>
            <person name="Zhang Y."/>
            <person name="Wang H."/>
            <person name="Li S."/>
            <person name="Jiang F."/>
            <person name="Yin L."/>
            <person name="Zhang G."/>
            <person name="Qian W."/>
            <person name="Fan W."/>
        </authorList>
    </citation>
    <scope>NUCLEOTIDE SEQUENCE [LARGE SCALE GENOMIC DNA]</scope>
    <source>
        <strain evidence="2">SZHN2017</strain>
        <tissue evidence="2">Muscle</tissue>
    </source>
</reference>
<keyword evidence="1" id="KW-0732">Signal</keyword>
<accession>A0A2T7PVB5</accession>
<evidence type="ECO:0000313" key="3">
    <source>
        <dbReference type="Proteomes" id="UP000245119"/>
    </source>
</evidence>
<dbReference type="Proteomes" id="UP000245119">
    <property type="component" value="Linkage Group LG2"/>
</dbReference>
<proteinExistence type="predicted"/>